<dbReference type="SUPFAM" id="SSF51206">
    <property type="entry name" value="cAMP-binding domain-like"/>
    <property type="match status" value="1"/>
</dbReference>
<dbReference type="InterPro" id="IPR036388">
    <property type="entry name" value="WH-like_DNA-bd_sf"/>
</dbReference>
<dbReference type="PROSITE" id="PS00889">
    <property type="entry name" value="CNMP_BINDING_2"/>
    <property type="match status" value="1"/>
</dbReference>
<evidence type="ECO:0000259" key="4">
    <source>
        <dbReference type="PROSITE" id="PS50042"/>
    </source>
</evidence>
<dbReference type="InterPro" id="IPR012318">
    <property type="entry name" value="HTH_CRP"/>
</dbReference>
<evidence type="ECO:0000256" key="3">
    <source>
        <dbReference type="ARBA" id="ARBA00023163"/>
    </source>
</evidence>
<dbReference type="CDD" id="cd00038">
    <property type="entry name" value="CAP_ED"/>
    <property type="match status" value="1"/>
</dbReference>
<dbReference type="PANTHER" id="PTHR24567">
    <property type="entry name" value="CRP FAMILY TRANSCRIPTIONAL REGULATORY PROTEIN"/>
    <property type="match status" value="1"/>
</dbReference>
<dbReference type="GO" id="GO:0003677">
    <property type="term" value="F:DNA binding"/>
    <property type="evidence" value="ECO:0007669"/>
    <property type="project" value="UniProtKB-KW"/>
</dbReference>
<dbReference type="PRINTS" id="PR00035">
    <property type="entry name" value="HTHGNTR"/>
</dbReference>
<sequence length="228" mass="25833">MKLTIRALKQITLLEELDDDWLEKLTHQVVVRKYPKRQTVLQKGCSSGDLLFLLNGSLQVVDYTEDGREVVLHTVCPGDYFGELSVIDGQPRSASVVASEVSMVGFLQKKYALELFYHCPPVAKKVIERFAYIIRQASNRQVLLNISSAYTRVYVILMQMAERSSESDKIEHLPTQKELASMVNTSRETVSRAIQALKKQGIIRTDKHQLIILKKNALRALIGQSSEK</sequence>
<dbReference type="InterPro" id="IPR000524">
    <property type="entry name" value="Tscrpt_reg_HTH_GntR"/>
</dbReference>
<protein>
    <submittedName>
        <fullName evidence="6">Transcriptional regulator, Crp/Fnr family</fullName>
    </submittedName>
</protein>
<gene>
    <name evidence="6" type="ORF">Thini_1683</name>
</gene>
<reference evidence="7" key="1">
    <citation type="journal article" date="2011" name="Stand. Genomic Sci.">
        <title>Genome sequence of the filamentous, gliding Thiothrix nivea neotype strain (JP2(T)).</title>
        <authorList>
            <person name="Lapidus A."/>
            <person name="Nolan M."/>
            <person name="Lucas S."/>
            <person name="Glavina Del Rio T."/>
            <person name="Tice H."/>
            <person name="Cheng J.F."/>
            <person name="Tapia R."/>
            <person name="Han C."/>
            <person name="Goodwin L."/>
            <person name="Pitluck S."/>
            <person name="Liolios K."/>
            <person name="Pagani I."/>
            <person name="Ivanova N."/>
            <person name="Huntemann M."/>
            <person name="Mavromatis K."/>
            <person name="Mikhailova N."/>
            <person name="Pati A."/>
            <person name="Chen A."/>
            <person name="Palaniappan K."/>
            <person name="Land M."/>
            <person name="Brambilla E.M."/>
            <person name="Rohde M."/>
            <person name="Abt B."/>
            <person name="Verbarg S."/>
            <person name="Goker M."/>
            <person name="Bristow J."/>
            <person name="Eisen J.A."/>
            <person name="Markowitz V."/>
            <person name="Hugenholtz P."/>
            <person name="Kyrpides N.C."/>
            <person name="Klenk H.P."/>
            <person name="Woyke T."/>
        </authorList>
    </citation>
    <scope>NUCLEOTIDE SEQUENCE [LARGE SCALE GENOMIC DNA]</scope>
    <source>
        <strain evidence="7">ATCC 35100 / DSM 5205 / JP2</strain>
    </source>
</reference>
<keyword evidence="7" id="KW-1185">Reference proteome</keyword>
<accession>A0A656HFJ1</accession>
<dbReference type="PROSITE" id="PS50042">
    <property type="entry name" value="CNMP_BINDING_3"/>
    <property type="match status" value="1"/>
</dbReference>
<name>A0A656HFJ1_THINJ</name>
<keyword evidence="3" id="KW-0804">Transcription</keyword>
<dbReference type="PROSITE" id="PS51063">
    <property type="entry name" value="HTH_CRP_2"/>
    <property type="match status" value="1"/>
</dbReference>
<dbReference type="GO" id="GO:0005829">
    <property type="term" value="C:cytosol"/>
    <property type="evidence" value="ECO:0007669"/>
    <property type="project" value="TreeGrafter"/>
</dbReference>
<organism evidence="6 7">
    <name type="scientific">Thiothrix nivea (strain ATCC 35100 / DSM 5205 / JP2)</name>
    <dbReference type="NCBI Taxonomy" id="870187"/>
    <lineage>
        <taxon>Bacteria</taxon>
        <taxon>Pseudomonadati</taxon>
        <taxon>Pseudomonadota</taxon>
        <taxon>Gammaproteobacteria</taxon>
        <taxon>Thiotrichales</taxon>
        <taxon>Thiotrichaceae</taxon>
        <taxon>Thiothrix</taxon>
    </lineage>
</organism>
<dbReference type="EMBL" id="JH651384">
    <property type="protein sequence ID" value="EIJ34266.1"/>
    <property type="molecule type" value="Genomic_DNA"/>
</dbReference>
<dbReference type="GO" id="GO:0003700">
    <property type="term" value="F:DNA-binding transcription factor activity"/>
    <property type="evidence" value="ECO:0007669"/>
    <property type="project" value="InterPro"/>
</dbReference>
<dbReference type="OrthoDB" id="6881322at2"/>
<dbReference type="AlphaFoldDB" id="A0A656HFJ1"/>
<dbReference type="InterPro" id="IPR050397">
    <property type="entry name" value="Env_Response_Regulators"/>
</dbReference>
<dbReference type="SMART" id="SM00419">
    <property type="entry name" value="HTH_CRP"/>
    <property type="match status" value="1"/>
</dbReference>
<feature type="domain" description="Cyclic nucleotide-binding" evidence="4">
    <location>
        <begin position="13"/>
        <end position="133"/>
    </location>
</feature>
<evidence type="ECO:0000256" key="1">
    <source>
        <dbReference type="ARBA" id="ARBA00023015"/>
    </source>
</evidence>
<keyword evidence="2" id="KW-0238">DNA-binding</keyword>
<dbReference type="InterPro" id="IPR018488">
    <property type="entry name" value="cNMP-bd_CS"/>
</dbReference>
<dbReference type="Gene3D" id="1.10.10.10">
    <property type="entry name" value="Winged helix-like DNA-binding domain superfamily/Winged helix DNA-binding domain"/>
    <property type="match status" value="1"/>
</dbReference>
<dbReference type="Pfam" id="PF13545">
    <property type="entry name" value="HTH_Crp_2"/>
    <property type="match status" value="1"/>
</dbReference>
<evidence type="ECO:0000313" key="7">
    <source>
        <dbReference type="Proteomes" id="UP000005317"/>
    </source>
</evidence>
<dbReference type="Proteomes" id="UP000005317">
    <property type="component" value="Unassembled WGS sequence"/>
</dbReference>
<dbReference type="InterPro" id="IPR036390">
    <property type="entry name" value="WH_DNA-bd_sf"/>
</dbReference>
<dbReference type="SMART" id="SM00100">
    <property type="entry name" value="cNMP"/>
    <property type="match status" value="1"/>
</dbReference>
<keyword evidence="1" id="KW-0805">Transcription regulation</keyword>
<dbReference type="InterPro" id="IPR018490">
    <property type="entry name" value="cNMP-bd_dom_sf"/>
</dbReference>
<dbReference type="InterPro" id="IPR000595">
    <property type="entry name" value="cNMP-bd_dom"/>
</dbReference>
<evidence type="ECO:0000259" key="5">
    <source>
        <dbReference type="PROSITE" id="PS51063"/>
    </source>
</evidence>
<dbReference type="Gene3D" id="2.60.120.10">
    <property type="entry name" value="Jelly Rolls"/>
    <property type="match status" value="1"/>
</dbReference>
<feature type="domain" description="HTH crp-type" evidence="5">
    <location>
        <begin position="147"/>
        <end position="216"/>
    </location>
</feature>
<dbReference type="InterPro" id="IPR014710">
    <property type="entry name" value="RmlC-like_jellyroll"/>
</dbReference>
<dbReference type="Pfam" id="PF00027">
    <property type="entry name" value="cNMP_binding"/>
    <property type="match status" value="1"/>
</dbReference>
<evidence type="ECO:0000313" key="6">
    <source>
        <dbReference type="EMBL" id="EIJ34266.1"/>
    </source>
</evidence>
<proteinExistence type="predicted"/>
<dbReference type="SUPFAM" id="SSF46785">
    <property type="entry name" value="Winged helix' DNA-binding domain"/>
    <property type="match status" value="1"/>
</dbReference>
<dbReference type="PANTHER" id="PTHR24567:SF74">
    <property type="entry name" value="HTH-TYPE TRANSCRIPTIONAL REGULATOR ARCR"/>
    <property type="match status" value="1"/>
</dbReference>
<dbReference type="RefSeq" id="WP_002708199.1">
    <property type="nucleotide sequence ID" value="NZ_JH651384.1"/>
</dbReference>
<evidence type="ECO:0000256" key="2">
    <source>
        <dbReference type="ARBA" id="ARBA00023125"/>
    </source>
</evidence>